<dbReference type="InterPro" id="IPR001810">
    <property type="entry name" value="F-box_dom"/>
</dbReference>
<dbReference type="Pfam" id="PF08268">
    <property type="entry name" value="FBA_3"/>
    <property type="match status" value="1"/>
</dbReference>
<accession>W1PBP4</accession>
<dbReference type="InterPro" id="IPR017451">
    <property type="entry name" value="F-box-assoc_interact_dom"/>
</dbReference>
<dbReference type="PANTHER" id="PTHR31672">
    <property type="entry name" value="BNACNNG10540D PROTEIN"/>
    <property type="match status" value="1"/>
</dbReference>
<name>W1PBP4_AMBTC</name>
<dbReference type="SUPFAM" id="SSF81383">
    <property type="entry name" value="F-box domain"/>
    <property type="match status" value="1"/>
</dbReference>
<dbReference type="InterPro" id="IPR013187">
    <property type="entry name" value="F-box-assoc_dom_typ3"/>
</dbReference>
<dbReference type="InterPro" id="IPR050796">
    <property type="entry name" value="SCF_F-box_component"/>
</dbReference>
<dbReference type="Gene3D" id="1.20.1280.50">
    <property type="match status" value="1"/>
</dbReference>
<dbReference type="GO" id="GO:0004842">
    <property type="term" value="F:ubiquitin-protein transferase activity"/>
    <property type="evidence" value="ECO:0000318"/>
    <property type="project" value="GO_Central"/>
</dbReference>
<dbReference type="HOGENOM" id="CLU_1130393_0_0_1"/>
<dbReference type="EMBL" id="KI394011">
    <property type="protein sequence ID" value="ERN05358.1"/>
    <property type="molecule type" value="Genomic_DNA"/>
</dbReference>
<dbReference type="NCBIfam" id="TIGR01640">
    <property type="entry name" value="F_box_assoc_1"/>
    <property type="match status" value="1"/>
</dbReference>
<protein>
    <recommendedName>
        <fullName evidence="1">F-box domain-containing protein</fullName>
    </recommendedName>
</protein>
<keyword evidence="3" id="KW-1185">Reference proteome</keyword>
<dbReference type="Proteomes" id="UP000017836">
    <property type="component" value="Unassembled WGS sequence"/>
</dbReference>
<evidence type="ECO:0000313" key="3">
    <source>
        <dbReference type="Proteomes" id="UP000017836"/>
    </source>
</evidence>
<dbReference type="SMART" id="SM00256">
    <property type="entry name" value="FBOX"/>
    <property type="match status" value="1"/>
</dbReference>
<dbReference type="Gramene" id="ERN05358">
    <property type="protein sequence ID" value="ERN05358"/>
    <property type="gene ID" value="AMTR_s00007p00197280"/>
</dbReference>
<dbReference type="InterPro" id="IPR036047">
    <property type="entry name" value="F-box-like_dom_sf"/>
</dbReference>
<proteinExistence type="predicted"/>
<sequence>MRKRPHEFPDDILLRILSLLPVEIICRFKCVCKSWQQLLSSKDFARIHSLSTTFPSDTIAIVPVPSGFSDAIAPVRTGFSFIRITPEDSIESPPLVRPPSGGESLTQLACSNGMLCYTTYLNPSIHVCNPVTKQHLTLPVHPYYLPEIIAFYFDPVNHNFKLLIGKEHAVFSSAAGHWKQVAGLPASTSWQRPAICVRGICYQVCREDNQNMLSAFDMETESSERIQMPLQTMKEWLEIVSLRYGG</sequence>
<organism evidence="2 3">
    <name type="scientific">Amborella trichopoda</name>
    <dbReference type="NCBI Taxonomy" id="13333"/>
    <lineage>
        <taxon>Eukaryota</taxon>
        <taxon>Viridiplantae</taxon>
        <taxon>Streptophyta</taxon>
        <taxon>Embryophyta</taxon>
        <taxon>Tracheophyta</taxon>
        <taxon>Spermatophyta</taxon>
        <taxon>Magnoliopsida</taxon>
        <taxon>Amborellales</taxon>
        <taxon>Amborellaceae</taxon>
        <taxon>Amborella</taxon>
    </lineage>
</organism>
<dbReference type="CDD" id="cd22157">
    <property type="entry name" value="F-box_AtFBW1-like"/>
    <property type="match status" value="1"/>
</dbReference>
<dbReference type="GO" id="GO:0031146">
    <property type="term" value="P:SCF-dependent proteasomal ubiquitin-dependent protein catabolic process"/>
    <property type="evidence" value="ECO:0000318"/>
    <property type="project" value="GO_Central"/>
</dbReference>
<evidence type="ECO:0000313" key="2">
    <source>
        <dbReference type="EMBL" id="ERN05358.1"/>
    </source>
</evidence>
<evidence type="ECO:0000259" key="1">
    <source>
        <dbReference type="PROSITE" id="PS50181"/>
    </source>
</evidence>
<dbReference type="PROSITE" id="PS50181">
    <property type="entry name" value="FBOX"/>
    <property type="match status" value="1"/>
</dbReference>
<gene>
    <name evidence="2" type="ORF">AMTR_s00007p00197280</name>
</gene>
<dbReference type="AlphaFoldDB" id="W1PBP4"/>
<dbReference type="OMA" id="NMAHELI"/>
<reference evidence="3" key="1">
    <citation type="journal article" date="2013" name="Science">
        <title>The Amborella genome and the evolution of flowering plants.</title>
        <authorList>
            <consortium name="Amborella Genome Project"/>
        </authorList>
    </citation>
    <scope>NUCLEOTIDE SEQUENCE [LARGE SCALE GENOMIC DNA]</scope>
</reference>
<feature type="domain" description="F-box" evidence="1">
    <location>
        <begin position="2"/>
        <end position="47"/>
    </location>
</feature>
<dbReference type="Pfam" id="PF00646">
    <property type="entry name" value="F-box"/>
    <property type="match status" value="1"/>
</dbReference>